<dbReference type="SUPFAM" id="SSF50800">
    <property type="entry name" value="PK beta-barrel domain-like"/>
    <property type="match status" value="1"/>
</dbReference>
<dbReference type="PROSITE" id="PS51340">
    <property type="entry name" value="MOSC"/>
    <property type="match status" value="1"/>
</dbReference>
<keyword evidence="4" id="KW-1185">Reference proteome</keyword>
<feature type="compositionally biased region" description="Low complexity" evidence="1">
    <location>
        <begin position="286"/>
        <end position="303"/>
    </location>
</feature>
<dbReference type="Proteomes" id="UP001344658">
    <property type="component" value="Unassembled WGS sequence"/>
</dbReference>
<evidence type="ECO:0000313" key="4">
    <source>
        <dbReference type="Proteomes" id="UP001344658"/>
    </source>
</evidence>
<feature type="region of interest" description="Disordered" evidence="1">
    <location>
        <begin position="282"/>
        <end position="303"/>
    </location>
</feature>
<dbReference type="InterPro" id="IPR011037">
    <property type="entry name" value="Pyrv_Knase-like_insert_dom_sf"/>
</dbReference>
<evidence type="ECO:0000256" key="1">
    <source>
        <dbReference type="SAM" id="MobiDB-lite"/>
    </source>
</evidence>
<evidence type="ECO:0000259" key="2">
    <source>
        <dbReference type="PROSITE" id="PS51340"/>
    </source>
</evidence>
<dbReference type="Pfam" id="PF03473">
    <property type="entry name" value="MOSC"/>
    <property type="match status" value="1"/>
</dbReference>
<name>A0ABU7PIA4_9ACTN</name>
<organism evidence="3 4">
    <name type="scientific">Actinacidiphila polyblastidii</name>
    <dbReference type="NCBI Taxonomy" id="3110430"/>
    <lineage>
        <taxon>Bacteria</taxon>
        <taxon>Bacillati</taxon>
        <taxon>Actinomycetota</taxon>
        <taxon>Actinomycetes</taxon>
        <taxon>Kitasatosporales</taxon>
        <taxon>Streptomycetaceae</taxon>
        <taxon>Actinacidiphila</taxon>
    </lineage>
</organism>
<proteinExistence type="predicted"/>
<dbReference type="InterPro" id="IPR005302">
    <property type="entry name" value="MoCF_Sase_C"/>
</dbReference>
<feature type="domain" description="MOSC" evidence="2">
    <location>
        <begin position="110"/>
        <end position="279"/>
    </location>
</feature>
<dbReference type="Pfam" id="PF03476">
    <property type="entry name" value="MOSC_N"/>
    <property type="match status" value="1"/>
</dbReference>
<dbReference type="InterPro" id="IPR005303">
    <property type="entry name" value="MOCOS_middle"/>
</dbReference>
<sequence>MGTVTALYRYPVKSMLGEGVIAAAVTEAGLCGDRAYAVLDADGAVGSAKHPRKWGALLRCRSRQEASGAVRVALPDGTAWAVEDPELDVRLSTLLGREVFVSAPVPGHGGRLERAVPEYEGGLPEAARASAGVDDTGVRITTGSVAEGTFLDFGRVHLVTAAALARMRAVHPAGDFDARRFRPNLVVDTHEGPGFPEDAWTGSLLRVGEALFRVAVATPRCVVPTLGHGELPPDPALMRAVAREHRVPVFDLGRLSCLGVYLDVLEAGTVRVGDPIGLVSPGQAGSGAAPWARASSAGASGSA</sequence>
<gene>
    <name evidence="3" type="ORF">V2S66_22915</name>
</gene>
<dbReference type="RefSeq" id="WP_330797934.1">
    <property type="nucleotide sequence ID" value="NZ_JAZEWV010000021.1"/>
</dbReference>
<protein>
    <submittedName>
        <fullName evidence="3">MOSC N-terminal beta barrel domain-containing protein</fullName>
    </submittedName>
</protein>
<comment type="caution">
    <text evidence="3">The sequence shown here is derived from an EMBL/GenBank/DDBJ whole genome shotgun (WGS) entry which is preliminary data.</text>
</comment>
<dbReference type="EMBL" id="JAZEWV010000021">
    <property type="protein sequence ID" value="MEE4544807.1"/>
    <property type="molecule type" value="Genomic_DNA"/>
</dbReference>
<reference evidence="3 4" key="1">
    <citation type="submission" date="2023-12" db="EMBL/GenBank/DDBJ databases">
        <title>Streptomyces sp. V4-01.</title>
        <authorList>
            <person name="Somphong A."/>
            <person name="Phongsopitanun W."/>
        </authorList>
    </citation>
    <scope>NUCLEOTIDE SEQUENCE [LARGE SCALE GENOMIC DNA]</scope>
    <source>
        <strain evidence="3 4">V4-01</strain>
    </source>
</reference>
<evidence type="ECO:0000313" key="3">
    <source>
        <dbReference type="EMBL" id="MEE4544807.1"/>
    </source>
</evidence>
<accession>A0ABU7PIA4</accession>
<dbReference type="Gene3D" id="2.40.33.20">
    <property type="entry name" value="PK beta-barrel domain-like"/>
    <property type="match status" value="1"/>
</dbReference>